<dbReference type="GO" id="GO:0005886">
    <property type="term" value="C:plasma membrane"/>
    <property type="evidence" value="ECO:0007669"/>
    <property type="project" value="UniProtKB-SubCell"/>
</dbReference>
<evidence type="ECO:0000313" key="10">
    <source>
        <dbReference type="EMBL" id="GBR76450.1"/>
    </source>
</evidence>
<name>A0A388TI48_9BACT</name>
<accession>A0A388TI48</accession>
<gene>
    <name evidence="10" type="ORF">NO2_0992</name>
</gene>
<protein>
    <submittedName>
        <fullName evidence="10">Macrolide ABC transporter permease protein</fullName>
    </submittedName>
</protein>
<keyword evidence="11" id="KW-1185">Reference proteome</keyword>
<proteinExistence type="inferred from homology"/>
<evidence type="ECO:0000256" key="3">
    <source>
        <dbReference type="ARBA" id="ARBA00022692"/>
    </source>
</evidence>
<evidence type="ECO:0000256" key="2">
    <source>
        <dbReference type="ARBA" id="ARBA00022475"/>
    </source>
</evidence>
<dbReference type="AlphaFoldDB" id="A0A388TI48"/>
<feature type="transmembrane region" description="Helical" evidence="7">
    <location>
        <begin position="351"/>
        <end position="376"/>
    </location>
</feature>
<evidence type="ECO:0000256" key="5">
    <source>
        <dbReference type="ARBA" id="ARBA00023136"/>
    </source>
</evidence>
<evidence type="ECO:0000256" key="1">
    <source>
        <dbReference type="ARBA" id="ARBA00004651"/>
    </source>
</evidence>
<sequence>MNIFQVAYKNLWRRKTRTLFTLIGIALSTWVLVTLLGFNKGYEQSLNENIEGMGFQIVLTAKGCPYEAATLMLKGGTGLRYMPEALVRDVAQKTEVAAAAEMLMHAEFDPNKGESGGTIVYLGIDPATYSPMKPYLQFAQGDWFASAAAGEVVLGYEAAELEQREVGDLMLLPGSTQEYKVSGILKRTGTQDDGMIFLPLQAAQKVFDKAGLLTMLGLRLKPEADQTVFEEELYQLPDVQVVSMAQVKNTILSLVASAKVIVLSIAFIAFLIAMFGVLNTVLMSVFERFQEIGILKSMGALPQNVFQMILIETTLLCALGSLAGISFALGFSSLSETAIRQLLPFTPNGRLIIIGWPVIIFSFVSITLVGIVGGVYPSLRAAAIRPLDSIRSEE</sequence>
<comment type="caution">
    <text evidence="10">The sequence shown here is derived from an EMBL/GenBank/DDBJ whole genome shotgun (WGS) entry which is preliminary data.</text>
</comment>
<dbReference type="InterPro" id="IPR050250">
    <property type="entry name" value="Macrolide_Exporter_MacB"/>
</dbReference>
<evidence type="ECO:0000313" key="11">
    <source>
        <dbReference type="Proteomes" id="UP000275925"/>
    </source>
</evidence>
<reference evidence="10 11" key="1">
    <citation type="journal article" date="2019" name="ISME J.">
        <title>Genome analyses of uncultured TG2/ZB3 bacteria in 'Margulisbacteria' specifically attached to ectosymbiotic spirochetes of protists in the termite gut.</title>
        <authorList>
            <person name="Utami Y.D."/>
            <person name="Kuwahara H."/>
            <person name="Igai K."/>
            <person name="Murakami T."/>
            <person name="Sugaya K."/>
            <person name="Morikawa T."/>
            <person name="Nagura Y."/>
            <person name="Yuki M."/>
            <person name="Deevong P."/>
            <person name="Inoue T."/>
            <person name="Kihara K."/>
            <person name="Lo N."/>
            <person name="Yamada A."/>
            <person name="Ohkuma M."/>
            <person name="Hongoh Y."/>
        </authorList>
    </citation>
    <scope>NUCLEOTIDE SEQUENCE [LARGE SCALE GENOMIC DNA]</scope>
    <source>
        <strain evidence="10">NkOx7-02</strain>
    </source>
</reference>
<organism evidence="10 11">
    <name type="scientific">Candidatus Termititenax persephonae</name>
    <dbReference type="NCBI Taxonomy" id="2218525"/>
    <lineage>
        <taxon>Bacteria</taxon>
        <taxon>Bacillati</taxon>
        <taxon>Candidatus Margulisiibacteriota</taxon>
        <taxon>Candidatus Termititenacia</taxon>
        <taxon>Candidatus Termititenacales</taxon>
        <taxon>Candidatus Termititenacaceae</taxon>
        <taxon>Candidatus Termititenax</taxon>
    </lineage>
</organism>
<evidence type="ECO:0000259" key="9">
    <source>
        <dbReference type="Pfam" id="PF12704"/>
    </source>
</evidence>
<dbReference type="PANTHER" id="PTHR30572">
    <property type="entry name" value="MEMBRANE COMPONENT OF TRANSPORTER-RELATED"/>
    <property type="match status" value="1"/>
</dbReference>
<comment type="subcellular location">
    <subcellularLocation>
        <location evidence="1">Cell membrane</location>
        <topology evidence="1">Multi-pass membrane protein</topology>
    </subcellularLocation>
</comment>
<keyword evidence="4 7" id="KW-1133">Transmembrane helix</keyword>
<feature type="domain" description="ABC3 transporter permease C-terminal" evidence="8">
    <location>
        <begin position="264"/>
        <end position="384"/>
    </location>
</feature>
<feature type="transmembrane region" description="Helical" evidence="7">
    <location>
        <begin position="305"/>
        <end position="331"/>
    </location>
</feature>
<dbReference type="GO" id="GO:0022857">
    <property type="term" value="F:transmembrane transporter activity"/>
    <property type="evidence" value="ECO:0007669"/>
    <property type="project" value="TreeGrafter"/>
</dbReference>
<dbReference type="InterPro" id="IPR003838">
    <property type="entry name" value="ABC3_permease_C"/>
</dbReference>
<feature type="domain" description="MacB-like periplasmic core" evidence="9">
    <location>
        <begin position="18"/>
        <end position="233"/>
    </location>
</feature>
<keyword evidence="5 7" id="KW-0472">Membrane</keyword>
<dbReference type="Pfam" id="PF02687">
    <property type="entry name" value="FtsX"/>
    <property type="match status" value="1"/>
</dbReference>
<dbReference type="PANTHER" id="PTHR30572:SF4">
    <property type="entry name" value="ABC TRANSPORTER PERMEASE YTRF"/>
    <property type="match status" value="1"/>
</dbReference>
<dbReference type="Proteomes" id="UP000275925">
    <property type="component" value="Unassembled WGS sequence"/>
</dbReference>
<dbReference type="InterPro" id="IPR025857">
    <property type="entry name" value="MacB_PCD"/>
</dbReference>
<feature type="transmembrane region" description="Helical" evidence="7">
    <location>
        <begin position="260"/>
        <end position="285"/>
    </location>
</feature>
<feature type="transmembrane region" description="Helical" evidence="7">
    <location>
        <begin position="19"/>
        <end position="38"/>
    </location>
</feature>
<dbReference type="EMBL" id="BGZO01000028">
    <property type="protein sequence ID" value="GBR76450.1"/>
    <property type="molecule type" value="Genomic_DNA"/>
</dbReference>
<dbReference type="Pfam" id="PF12704">
    <property type="entry name" value="MacB_PCD"/>
    <property type="match status" value="1"/>
</dbReference>
<evidence type="ECO:0000256" key="7">
    <source>
        <dbReference type="SAM" id="Phobius"/>
    </source>
</evidence>
<keyword evidence="3 7" id="KW-0812">Transmembrane</keyword>
<evidence type="ECO:0000256" key="4">
    <source>
        <dbReference type="ARBA" id="ARBA00022989"/>
    </source>
</evidence>
<keyword evidence="2" id="KW-1003">Cell membrane</keyword>
<evidence type="ECO:0000256" key="6">
    <source>
        <dbReference type="ARBA" id="ARBA00038076"/>
    </source>
</evidence>
<evidence type="ECO:0000259" key="8">
    <source>
        <dbReference type="Pfam" id="PF02687"/>
    </source>
</evidence>
<comment type="similarity">
    <text evidence="6">Belongs to the ABC-4 integral membrane protein family.</text>
</comment>